<reference evidence="3" key="2">
    <citation type="journal article" date="2007" name="Science">
        <title>Draft genome sequence of the sexually transmitted pathogen Trichomonas vaginalis.</title>
        <authorList>
            <person name="Carlton J.M."/>
            <person name="Hirt R.P."/>
            <person name="Silva J.C."/>
            <person name="Delcher A.L."/>
            <person name="Schatz M."/>
            <person name="Zhao Q."/>
            <person name="Wortman J.R."/>
            <person name="Bidwell S.L."/>
            <person name="Alsmark U.C.M."/>
            <person name="Besteiro S."/>
            <person name="Sicheritz-Ponten T."/>
            <person name="Noel C.J."/>
            <person name="Dacks J.B."/>
            <person name="Foster P.G."/>
            <person name="Simillion C."/>
            <person name="Van de Peer Y."/>
            <person name="Miranda-Saavedra D."/>
            <person name="Barton G.J."/>
            <person name="Westrop G.D."/>
            <person name="Mueller S."/>
            <person name="Dessi D."/>
            <person name="Fiori P.L."/>
            <person name="Ren Q."/>
            <person name="Paulsen I."/>
            <person name="Zhang H."/>
            <person name="Bastida-Corcuera F.D."/>
            <person name="Simoes-Barbosa A."/>
            <person name="Brown M.T."/>
            <person name="Hayes R.D."/>
            <person name="Mukherjee M."/>
            <person name="Okumura C.Y."/>
            <person name="Schneider R."/>
            <person name="Smith A.J."/>
            <person name="Vanacova S."/>
            <person name="Villalvazo M."/>
            <person name="Haas B.J."/>
            <person name="Pertea M."/>
            <person name="Feldblyum T.V."/>
            <person name="Utterback T.R."/>
            <person name="Shu C.L."/>
            <person name="Osoegawa K."/>
            <person name="de Jong P.J."/>
            <person name="Hrdy I."/>
            <person name="Horvathova L."/>
            <person name="Zubacova Z."/>
            <person name="Dolezal P."/>
            <person name="Malik S.B."/>
            <person name="Logsdon J.M. Jr."/>
            <person name="Henze K."/>
            <person name="Gupta A."/>
            <person name="Wang C.C."/>
            <person name="Dunne R.L."/>
            <person name="Upcroft J.A."/>
            <person name="Upcroft P."/>
            <person name="White O."/>
            <person name="Salzberg S.L."/>
            <person name="Tang P."/>
            <person name="Chiu C.-H."/>
            <person name="Lee Y.-S."/>
            <person name="Embley T.M."/>
            <person name="Coombs G.H."/>
            <person name="Mottram J.C."/>
            <person name="Tachezy J."/>
            <person name="Fraser-Liggett C.M."/>
            <person name="Johnson P.J."/>
        </authorList>
    </citation>
    <scope>NUCLEOTIDE SEQUENCE [LARGE SCALE GENOMIC DNA]</scope>
    <source>
        <strain evidence="3">G3</strain>
    </source>
</reference>
<dbReference type="SUPFAM" id="SSF69203">
    <property type="entry name" value="Nucleoplasmin-like core domain"/>
    <property type="match status" value="1"/>
</dbReference>
<dbReference type="AlphaFoldDB" id="A2D8J0"/>
<dbReference type="InterPro" id="IPR041232">
    <property type="entry name" value="NPL"/>
</dbReference>
<evidence type="ECO:0000259" key="2">
    <source>
        <dbReference type="Pfam" id="PF17800"/>
    </source>
</evidence>
<feature type="domain" description="Nucleoplasmin-like" evidence="2">
    <location>
        <begin position="6"/>
        <end position="104"/>
    </location>
</feature>
<dbReference type="InterPro" id="IPR036824">
    <property type="entry name" value="Nucleoplasmin_core_dom_sf"/>
</dbReference>
<dbReference type="Proteomes" id="UP000001542">
    <property type="component" value="Unassembled WGS sequence"/>
</dbReference>
<dbReference type="VEuPathDB" id="TrichDB:TVAG_185450"/>
<evidence type="ECO:0000256" key="1">
    <source>
        <dbReference type="SAM" id="MobiDB-lite"/>
    </source>
</evidence>
<keyword evidence="4" id="KW-1185">Reference proteome</keyword>
<dbReference type="Gene3D" id="2.60.120.340">
    <property type="entry name" value="Nucleoplasmin core domain"/>
    <property type="match status" value="1"/>
</dbReference>
<dbReference type="VEuPathDB" id="TrichDB:TVAGG3_0392910"/>
<reference evidence="3" key="1">
    <citation type="submission" date="2006-10" db="EMBL/GenBank/DDBJ databases">
        <authorList>
            <person name="Amadeo P."/>
            <person name="Zhao Q."/>
            <person name="Wortman J."/>
            <person name="Fraser-Liggett C."/>
            <person name="Carlton J."/>
        </authorList>
    </citation>
    <scope>NUCLEOTIDE SEQUENCE</scope>
    <source>
        <strain evidence="3">G3</strain>
    </source>
</reference>
<dbReference type="OrthoDB" id="2265977at2759"/>
<proteinExistence type="predicted"/>
<dbReference type="SMR" id="A2D8J0"/>
<evidence type="ECO:0000313" key="4">
    <source>
        <dbReference type="Proteomes" id="UP000001542"/>
    </source>
</evidence>
<organism evidence="3 4">
    <name type="scientific">Trichomonas vaginalis (strain ATCC PRA-98 / G3)</name>
    <dbReference type="NCBI Taxonomy" id="412133"/>
    <lineage>
        <taxon>Eukaryota</taxon>
        <taxon>Metamonada</taxon>
        <taxon>Parabasalia</taxon>
        <taxon>Trichomonadida</taxon>
        <taxon>Trichomonadidae</taxon>
        <taxon>Trichomonas</taxon>
    </lineage>
</organism>
<sequence length="134" mass="15002">MSSSKFWSAIISPDKPCQIQVPEDKILMISNACLSEYSEENKNEPTRIVVTKHETPIPEDPIIIATLIPEKKEHCVLEFKFTVEFPCTISVRGKGTIHLVGFYINLNDEIAEEENAVETGDAPEVPLPNPSEIH</sequence>
<name>A2D8J0_TRIV3</name>
<dbReference type="InParanoid" id="A2D8J0"/>
<dbReference type="KEGG" id="tva:5468800"/>
<accession>A2D8J0</accession>
<feature type="region of interest" description="Disordered" evidence="1">
    <location>
        <begin position="115"/>
        <end position="134"/>
    </location>
</feature>
<gene>
    <name evidence="3" type="ORF">TVAG_185450</name>
</gene>
<protein>
    <recommendedName>
        <fullName evidence="2">Nucleoplasmin-like domain-containing protein</fullName>
    </recommendedName>
</protein>
<dbReference type="FunFam" id="2.60.120.340:FF:000008">
    <property type="entry name" value="FK506-binding protein, putative"/>
    <property type="match status" value="1"/>
</dbReference>
<dbReference type="EMBL" id="DS113179">
    <property type="protein sequence ID" value="EAY23239.1"/>
    <property type="molecule type" value="Genomic_DNA"/>
</dbReference>
<evidence type="ECO:0000313" key="3">
    <source>
        <dbReference type="EMBL" id="EAY23239.1"/>
    </source>
</evidence>
<feature type="compositionally biased region" description="Pro residues" evidence="1">
    <location>
        <begin position="125"/>
        <end position="134"/>
    </location>
</feature>
<dbReference type="Pfam" id="PF17800">
    <property type="entry name" value="NPL"/>
    <property type="match status" value="1"/>
</dbReference>
<dbReference type="RefSeq" id="XP_001584225.1">
    <property type="nucleotide sequence ID" value="XM_001584175.1"/>
</dbReference>